<accession>A0A2A2TFC7</accession>
<evidence type="ECO:0000256" key="1">
    <source>
        <dbReference type="SAM" id="MobiDB-lite"/>
    </source>
</evidence>
<protein>
    <submittedName>
        <fullName evidence="2">Uncharacterized protein</fullName>
    </submittedName>
</protein>
<feature type="compositionally biased region" description="Polar residues" evidence="1">
    <location>
        <begin position="45"/>
        <end position="71"/>
    </location>
</feature>
<organism evidence="2 3">
    <name type="scientific">Brunnivagina elsteri CCALA 953</name>
    <dbReference type="NCBI Taxonomy" id="987040"/>
    <lineage>
        <taxon>Bacteria</taxon>
        <taxon>Bacillati</taxon>
        <taxon>Cyanobacteriota</taxon>
        <taxon>Cyanophyceae</taxon>
        <taxon>Nostocales</taxon>
        <taxon>Calotrichaceae</taxon>
        <taxon>Brunnivagina</taxon>
    </lineage>
</organism>
<proteinExistence type="predicted"/>
<feature type="compositionally biased region" description="Polar residues" evidence="1">
    <location>
        <begin position="79"/>
        <end position="90"/>
    </location>
</feature>
<name>A0A2A2TFC7_9CYAN</name>
<evidence type="ECO:0000313" key="2">
    <source>
        <dbReference type="EMBL" id="PAX52376.1"/>
    </source>
</evidence>
<reference evidence="2 3" key="1">
    <citation type="submission" date="2017-08" db="EMBL/GenBank/DDBJ databases">
        <title>Draft genome sequence of filamentous cyanobacterium Calothrix elsteri CCALA 953.</title>
        <authorList>
            <person name="Gagunashvili A.N."/>
            <person name="Elster J."/>
            <person name="Andresson O.S."/>
        </authorList>
    </citation>
    <scope>NUCLEOTIDE SEQUENCE [LARGE SCALE GENOMIC DNA]</scope>
    <source>
        <strain evidence="2 3">CCALA 953</strain>
    </source>
</reference>
<evidence type="ECO:0000313" key="3">
    <source>
        <dbReference type="Proteomes" id="UP000218238"/>
    </source>
</evidence>
<gene>
    <name evidence="2" type="ORF">CK510_19640</name>
</gene>
<sequence>MITSEQRKYNFLGIKMYKYISCLLAFGVLVSSAMLLKPCYAETVNPSSDSDITSLENKSAVSQPNLESENNSNKDKAVSQASPGSETVKNPNPRIPIGSRVFPSMQQ</sequence>
<dbReference type="Proteomes" id="UP000218238">
    <property type="component" value="Unassembled WGS sequence"/>
</dbReference>
<keyword evidence="3" id="KW-1185">Reference proteome</keyword>
<dbReference type="OrthoDB" id="515613at2"/>
<dbReference type="EMBL" id="NTFS01000246">
    <property type="protein sequence ID" value="PAX52376.1"/>
    <property type="molecule type" value="Genomic_DNA"/>
</dbReference>
<feature type="region of interest" description="Disordered" evidence="1">
    <location>
        <begin position="45"/>
        <end position="107"/>
    </location>
</feature>
<comment type="caution">
    <text evidence="2">The sequence shown here is derived from an EMBL/GenBank/DDBJ whole genome shotgun (WGS) entry which is preliminary data.</text>
</comment>
<dbReference type="AlphaFoldDB" id="A0A2A2TFC7"/>